<evidence type="ECO:0000256" key="5">
    <source>
        <dbReference type="ARBA" id="ARBA00022827"/>
    </source>
</evidence>
<dbReference type="SUPFAM" id="SSF56176">
    <property type="entry name" value="FAD-binding/transporter-associated domain-like"/>
    <property type="match status" value="1"/>
</dbReference>
<keyword evidence="7" id="KW-0325">Glycoprotein</keyword>
<accession>A0A9Q0GGN5</accession>
<feature type="compositionally biased region" description="Basic residues" evidence="8">
    <location>
        <begin position="644"/>
        <end position="656"/>
    </location>
</feature>
<evidence type="ECO:0000313" key="12">
    <source>
        <dbReference type="Proteomes" id="UP001141552"/>
    </source>
</evidence>
<dbReference type="InterPro" id="IPR006094">
    <property type="entry name" value="Oxid_FAD_bind_N"/>
</dbReference>
<gene>
    <name evidence="11" type="ORF">Tsubulata_017459</name>
</gene>
<comment type="caution">
    <text evidence="11">The sequence shown here is derived from an EMBL/GenBank/DDBJ whole genome shotgun (WGS) entry which is preliminary data.</text>
</comment>
<dbReference type="Gene3D" id="3.40.462.20">
    <property type="match status" value="1"/>
</dbReference>
<feature type="chain" id="PRO_5040128133" description="FAD-binding PCMH-type domain-containing protein" evidence="9">
    <location>
        <begin position="28"/>
        <end position="706"/>
    </location>
</feature>
<comment type="cofactor">
    <cofactor evidence="1">
        <name>FAD</name>
        <dbReference type="ChEBI" id="CHEBI:57692"/>
    </cofactor>
</comment>
<keyword evidence="6" id="KW-1015">Disulfide bond</keyword>
<comment type="similarity">
    <text evidence="2">Belongs to the oxygen-dependent FAD-linked oxidoreductase family.</text>
</comment>
<dbReference type="InterPro" id="IPR036318">
    <property type="entry name" value="FAD-bd_PCMH-like_sf"/>
</dbReference>
<feature type="domain" description="FAD-binding PCMH-type" evidence="10">
    <location>
        <begin position="78"/>
        <end position="253"/>
    </location>
</feature>
<name>A0A9Q0GGN5_9ROSI</name>
<evidence type="ECO:0000259" key="10">
    <source>
        <dbReference type="PROSITE" id="PS51387"/>
    </source>
</evidence>
<dbReference type="PROSITE" id="PS51387">
    <property type="entry name" value="FAD_PCMH"/>
    <property type="match status" value="1"/>
</dbReference>
<dbReference type="InterPro" id="IPR016166">
    <property type="entry name" value="FAD-bd_PCMH"/>
</dbReference>
<sequence length="706" mass="77363">MKSLTFFFSVLPFLVTNLLLSTGAASGETHEDFVECLKRNIEYRDPYSIVKVLYTPNDPSYSTVLQSSIWNRRFNTSSTPKPLVIVTPVDASQIQASIACSKQHGMQLRVRSGGHDFEGLSYVAAADPFVVVDLRNLRSVTVDARKRKAWVQAGAIIGELYHAIANKTDTLGFAAGMCPTVGIGGLFSGGGFGMLMRKYGTAADNIVDAYLVDARGRILDRASMGEDVFWAIRGGGGNTFGVVVAWKVDLLPVPSTVTVFNVSRSLASENATELVHRWQHVAHKMSKDIIIRVSMKRTHADFFALYLGGVDSLLRLMKNGFPELGLARADCIKMSWAQSVLYFAGIPWNTPLDILLNRTQPSVLNVKGKSDFVQLPIPESGLQKIWKVIQDADPASDASLQFQPWGGRMYEISESSLPFPHRAGNIYHAEPLVFWDEDGSEAAQRNLGWIRRLHATLTPYVSNNPRASYAGYRDLDLGPNSPGQLPSYKQARIWGIKYFKNNFDKCESGSSSGRERTKVSASALAAEEIGPPVNSGSPLRRWWLGLNPSVVVSNSIGGGVQGKCSGVAPLLGGAWRGKQGGDNDWQRRWRRHLVAETKQNEGDSATTAADRVQLDRCRWSPAEATSVATLTSSGGLGGGGGLRQRPRQRRKEKEKKRKEEAEVASRGFTVAVVSGKKEEEDDGEGEGNRDDGCRGGRERIGKGRRK</sequence>
<evidence type="ECO:0000256" key="1">
    <source>
        <dbReference type="ARBA" id="ARBA00001974"/>
    </source>
</evidence>
<dbReference type="OrthoDB" id="407275at2759"/>
<evidence type="ECO:0000256" key="2">
    <source>
        <dbReference type="ARBA" id="ARBA00005466"/>
    </source>
</evidence>
<feature type="signal peptide" evidence="9">
    <location>
        <begin position="1"/>
        <end position="27"/>
    </location>
</feature>
<organism evidence="11 12">
    <name type="scientific">Turnera subulata</name>
    <dbReference type="NCBI Taxonomy" id="218843"/>
    <lineage>
        <taxon>Eukaryota</taxon>
        <taxon>Viridiplantae</taxon>
        <taxon>Streptophyta</taxon>
        <taxon>Embryophyta</taxon>
        <taxon>Tracheophyta</taxon>
        <taxon>Spermatophyta</taxon>
        <taxon>Magnoliopsida</taxon>
        <taxon>eudicotyledons</taxon>
        <taxon>Gunneridae</taxon>
        <taxon>Pentapetalae</taxon>
        <taxon>rosids</taxon>
        <taxon>fabids</taxon>
        <taxon>Malpighiales</taxon>
        <taxon>Passifloraceae</taxon>
        <taxon>Turnera</taxon>
    </lineage>
</organism>
<dbReference type="Gene3D" id="3.30.43.10">
    <property type="entry name" value="Uridine Diphospho-n-acetylenolpyruvylglucosamine Reductase, domain 2"/>
    <property type="match status" value="1"/>
</dbReference>
<keyword evidence="3" id="KW-0285">Flavoprotein</keyword>
<reference evidence="11" key="1">
    <citation type="submission" date="2022-02" db="EMBL/GenBank/DDBJ databases">
        <authorList>
            <person name="Henning P.M."/>
            <person name="McCubbin A.G."/>
            <person name="Shore J.S."/>
        </authorList>
    </citation>
    <scope>NUCLEOTIDE SEQUENCE</scope>
    <source>
        <strain evidence="11">F60SS</strain>
        <tissue evidence="11">Leaves</tissue>
    </source>
</reference>
<evidence type="ECO:0000256" key="7">
    <source>
        <dbReference type="ARBA" id="ARBA00023180"/>
    </source>
</evidence>
<evidence type="ECO:0000256" key="8">
    <source>
        <dbReference type="SAM" id="MobiDB-lite"/>
    </source>
</evidence>
<keyword evidence="12" id="KW-1185">Reference proteome</keyword>
<dbReference type="EMBL" id="JAKUCV010000647">
    <property type="protein sequence ID" value="KAJ4849308.1"/>
    <property type="molecule type" value="Genomic_DNA"/>
</dbReference>
<dbReference type="Pfam" id="PF01565">
    <property type="entry name" value="FAD_binding_4"/>
    <property type="match status" value="1"/>
</dbReference>
<dbReference type="InterPro" id="IPR016169">
    <property type="entry name" value="FAD-bd_PCMH_sub2"/>
</dbReference>
<feature type="region of interest" description="Disordered" evidence="8">
    <location>
        <begin position="626"/>
        <end position="706"/>
    </location>
</feature>
<evidence type="ECO:0000256" key="3">
    <source>
        <dbReference type="ARBA" id="ARBA00022630"/>
    </source>
</evidence>
<evidence type="ECO:0000256" key="6">
    <source>
        <dbReference type="ARBA" id="ARBA00023157"/>
    </source>
</evidence>
<proteinExistence type="inferred from homology"/>
<feature type="compositionally biased region" description="Basic and acidic residues" evidence="8">
    <location>
        <begin position="686"/>
        <end position="706"/>
    </location>
</feature>
<evidence type="ECO:0000256" key="4">
    <source>
        <dbReference type="ARBA" id="ARBA00022729"/>
    </source>
</evidence>
<protein>
    <recommendedName>
        <fullName evidence="10">FAD-binding PCMH-type domain-containing protein</fullName>
    </recommendedName>
</protein>
<evidence type="ECO:0000256" key="9">
    <source>
        <dbReference type="SAM" id="SignalP"/>
    </source>
</evidence>
<evidence type="ECO:0000313" key="11">
    <source>
        <dbReference type="EMBL" id="KAJ4849308.1"/>
    </source>
</evidence>
<dbReference type="Gene3D" id="3.30.465.10">
    <property type="match status" value="1"/>
</dbReference>
<reference evidence="11" key="2">
    <citation type="journal article" date="2023" name="Plants (Basel)">
        <title>Annotation of the Turnera subulata (Passifloraceae) Draft Genome Reveals the S-Locus Evolved after the Divergence of Turneroideae from Passifloroideae in a Stepwise Manner.</title>
        <authorList>
            <person name="Henning P.M."/>
            <person name="Roalson E.H."/>
            <person name="Mir W."/>
            <person name="McCubbin A.G."/>
            <person name="Shore J.S."/>
        </authorList>
    </citation>
    <scope>NUCLEOTIDE SEQUENCE</scope>
    <source>
        <strain evidence="11">F60SS</strain>
    </source>
</reference>
<dbReference type="PANTHER" id="PTHR32448">
    <property type="entry name" value="OS08G0158400 PROTEIN"/>
    <property type="match status" value="1"/>
</dbReference>
<dbReference type="Proteomes" id="UP001141552">
    <property type="component" value="Unassembled WGS sequence"/>
</dbReference>
<dbReference type="AlphaFoldDB" id="A0A9Q0GGN5"/>
<keyword evidence="4 9" id="KW-0732">Signal</keyword>
<dbReference type="GO" id="GO:1901696">
    <property type="term" value="P:cannabinoid biosynthetic process"/>
    <property type="evidence" value="ECO:0007669"/>
    <property type="project" value="UniProtKB-ARBA"/>
</dbReference>
<dbReference type="InterPro" id="IPR016167">
    <property type="entry name" value="FAD-bd_PCMH_sub1"/>
</dbReference>
<dbReference type="GO" id="GO:0071949">
    <property type="term" value="F:FAD binding"/>
    <property type="evidence" value="ECO:0007669"/>
    <property type="project" value="InterPro"/>
</dbReference>
<keyword evidence="5" id="KW-0274">FAD</keyword>
<dbReference type="FunFam" id="3.30.43.10:FF:000004">
    <property type="entry name" value="Berberine bridge enzyme-like 15"/>
    <property type="match status" value="1"/>
</dbReference>